<organism evidence="1 2">
    <name type="scientific">Candidatus Vogelbacteria bacterium RIFOXYD1_FULL_46_19</name>
    <dbReference type="NCBI Taxonomy" id="1802439"/>
    <lineage>
        <taxon>Bacteria</taxon>
        <taxon>Candidatus Vogeliibacteriota</taxon>
    </lineage>
</organism>
<dbReference type="AlphaFoldDB" id="A0A1G2QJ22"/>
<sequence length="95" mass="10674">MGKARLVLKVNRITYEELGISLPDGIKLIPGKSYSFENTPVCPSLSNTRLRFDKFEPTKTRVLCHFCFTGDLSPGEILPRLILHEQQLAQTQAVS</sequence>
<name>A0A1G2QJ22_9BACT</name>
<proteinExistence type="predicted"/>
<dbReference type="EMBL" id="MHTK01000003">
    <property type="protein sequence ID" value="OHA59971.1"/>
    <property type="molecule type" value="Genomic_DNA"/>
</dbReference>
<protein>
    <submittedName>
        <fullName evidence="1">Uncharacterized protein</fullName>
    </submittedName>
</protein>
<evidence type="ECO:0000313" key="2">
    <source>
        <dbReference type="Proteomes" id="UP000177838"/>
    </source>
</evidence>
<gene>
    <name evidence="1" type="ORF">A2589_03670</name>
</gene>
<comment type="caution">
    <text evidence="1">The sequence shown here is derived from an EMBL/GenBank/DDBJ whole genome shotgun (WGS) entry which is preliminary data.</text>
</comment>
<evidence type="ECO:0000313" key="1">
    <source>
        <dbReference type="EMBL" id="OHA59971.1"/>
    </source>
</evidence>
<accession>A0A1G2QJ22</accession>
<reference evidence="1 2" key="1">
    <citation type="journal article" date="2016" name="Nat. Commun.">
        <title>Thousands of microbial genomes shed light on interconnected biogeochemical processes in an aquifer system.</title>
        <authorList>
            <person name="Anantharaman K."/>
            <person name="Brown C.T."/>
            <person name="Hug L.A."/>
            <person name="Sharon I."/>
            <person name="Castelle C.J."/>
            <person name="Probst A.J."/>
            <person name="Thomas B.C."/>
            <person name="Singh A."/>
            <person name="Wilkins M.J."/>
            <person name="Karaoz U."/>
            <person name="Brodie E.L."/>
            <person name="Williams K.H."/>
            <person name="Hubbard S.S."/>
            <person name="Banfield J.F."/>
        </authorList>
    </citation>
    <scope>NUCLEOTIDE SEQUENCE [LARGE SCALE GENOMIC DNA]</scope>
</reference>
<dbReference type="Proteomes" id="UP000177838">
    <property type="component" value="Unassembled WGS sequence"/>
</dbReference>